<dbReference type="InterPro" id="IPR003439">
    <property type="entry name" value="ABC_transporter-like_ATP-bd"/>
</dbReference>
<comment type="catalytic activity">
    <reaction evidence="9">
        <text>D-galactose(out) + ATP + H2O = D-galactose(in) + ADP + phosphate + H(+)</text>
        <dbReference type="Rhea" id="RHEA:60156"/>
        <dbReference type="ChEBI" id="CHEBI:4139"/>
        <dbReference type="ChEBI" id="CHEBI:15377"/>
        <dbReference type="ChEBI" id="CHEBI:15378"/>
        <dbReference type="ChEBI" id="CHEBI:30616"/>
        <dbReference type="ChEBI" id="CHEBI:43474"/>
        <dbReference type="ChEBI" id="CHEBI:456216"/>
        <dbReference type="EC" id="7.5.2.11"/>
    </reaction>
</comment>
<comment type="caution">
    <text evidence="11">The sequence shown here is derived from an EMBL/GenBank/DDBJ whole genome shotgun (WGS) entry which is preliminary data.</text>
</comment>
<dbReference type="CDD" id="cd03216">
    <property type="entry name" value="ABC_Carb_Monos_I"/>
    <property type="match status" value="1"/>
</dbReference>
<dbReference type="PROSITE" id="PS00211">
    <property type="entry name" value="ABC_TRANSPORTER_1"/>
    <property type="match status" value="1"/>
</dbReference>
<dbReference type="Proteomes" id="UP001523566">
    <property type="component" value="Unassembled WGS sequence"/>
</dbReference>
<dbReference type="EC" id="7.5.2.11" evidence="9"/>
<dbReference type="InterPro" id="IPR003593">
    <property type="entry name" value="AAA+_ATPase"/>
</dbReference>
<dbReference type="Gene3D" id="3.40.50.300">
    <property type="entry name" value="P-loop containing nucleotide triphosphate hydrolases"/>
    <property type="match status" value="2"/>
</dbReference>
<evidence type="ECO:0000256" key="4">
    <source>
        <dbReference type="ARBA" id="ARBA00022737"/>
    </source>
</evidence>
<dbReference type="Pfam" id="PF00005">
    <property type="entry name" value="ABC_tran"/>
    <property type="match status" value="2"/>
</dbReference>
<keyword evidence="1 9" id="KW-0813">Transport</keyword>
<comment type="similarity">
    <text evidence="9">Belongs to the ABC transporter superfamily.</text>
</comment>
<evidence type="ECO:0000313" key="12">
    <source>
        <dbReference type="Proteomes" id="UP001523566"/>
    </source>
</evidence>
<keyword evidence="7 9" id="KW-1278">Translocase</keyword>
<accession>A0ABT1EB11</accession>
<sequence length="497" mass="55147">MSEILLEMKGIVKEFSGIRVLKEVPFTLKNGTVHALMGENGAGKSTLMKILNGTYLKDQGEIYIKGESVDIKNTSAAKKYGIAMIHQELSPFLDLSVASNMFMGREFLKNGTNLIDENKMNSECIKIFEGMKIEIPPKAIMRDLSVAQMQLVEIAKAVSTDAEIIIMDEPTSAITEEEVGKLFKVIDDLRNEGKGIIYISHKMDEIYQIADEITVMRDGTYVGCDSTKNLTYDQLISMMVGRSLDQQFHKTFHKPGEVLIEVKNLTRKEEFRNISFEVRSGEILGIAGLMGAGRTEIVETIFGLRKKDEGEILIEGKAVTINCPKDAIEKGVAFVSEDRKSIGLNLIGSIKENITLANLRKYCSLGTFIHMKEERETSDEYIKKLAIKTESRNKLTGELSGGNQQKVVIARWLSTNPKVMILDEPTRGIDVGAKAEIYKLMDDFAAQGNCVIMVSSEMPEILGMSDRVIVIHDGKITGSFYAKEATQEKILTAASGI</sequence>
<protein>
    <recommendedName>
        <fullName evidence="9">Ribose/galactose/methyl galactoside import ATP-binding protein</fullName>
        <ecNumber evidence="9">7.5.2.11</ecNumber>
    </recommendedName>
</protein>
<evidence type="ECO:0000256" key="2">
    <source>
        <dbReference type="ARBA" id="ARBA00022475"/>
    </source>
</evidence>
<keyword evidence="4" id="KW-0677">Repeat</keyword>
<dbReference type="GO" id="GO:0005524">
    <property type="term" value="F:ATP binding"/>
    <property type="evidence" value="ECO:0007669"/>
    <property type="project" value="UniProtKB-KW"/>
</dbReference>
<evidence type="ECO:0000256" key="3">
    <source>
        <dbReference type="ARBA" id="ARBA00022597"/>
    </source>
</evidence>
<evidence type="ECO:0000256" key="5">
    <source>
        <dbReference type="ARBA" id="ARBA00022741"/>
    </source>
</evidence>
<keyword evidence="3 9" id="KW-0762">Sugar transport</keyword>
<evidence type="ECO:0000256" key="9">
    <source>
        <dbReference type="RuleBase" id="RU367029"/>
    </source>
</evidence>
<dbReference type="PROSITE" id="PS50893">
    <property type="entry name" value="ABC_TRANSPORTER_2"/>
    <property type="match status" value="2"/>
</dbReference>
<evidence type="ECO:0000256" key="7">
    <source>
        <dbReference type="ARBA" id="ARBA00022967"/>
    </source>
</evidence>
<dbReference type="EMBL" id="JAMZFW010000016">
    <property type="protein sequence ID" value="MCP1103015.1"/>
    <property type="molecule type" value="Genomic_DNA"/>
</dbReference>
<evidence type="ECO:0000256" key="6">
    <source>
        <dbReference type="ARBA" id="ARBA00022840"/>
    </source>
</evidence>
<gene>
    <name evidence="11" type="ORF">NK125_11360</name>
</gene>
<reference evidence="11 12" key="1">
    <citation type="journal article" date="2022" name="Genome Biol. Evol.">
        <title>Host diet, physiology and behaviors set the stage for Lachnospiraceae cladogenesis.</title>
        <authorList>
            <person name="Vera-Ponce De Leon A."/>
            <person name="Schneider M."/>
            <person name="Jahnes B.C."/>
            <person name="Sadowski V."/>
            <person name="Camuy-Velez L.A."/>
            <person name="Duan J."/>
            <person name="Sabree Z.L."/>
        </authorList>
    </citation>
    <scope>NUCLEOTIDE SEQUENCE [LARGE SCALE GENOMIC DNA]</scope>
    <source>
        <strain evidence="11 12">PAL113</strain>
    </source>
</reference>
<keyword evidence="5 9" id="KW-0547">Nucleotide-binding</keyword>
<dbReference type="SUPFAM" id="SSF52540">
    <property type="entry name" value="P-loop containing nucleoside triphosphate hydrolases"/>
    <property type="match status" value="2"/>
</dbReference>
<feature type="domain" description="ABC transporter" evidence="10">
    <location>
        <begin position="260"/>
        <end position="497"/>
    </location>
</feature>
<keyword evidence="2 9" id="KW-1003">Cell membrane</keyword>
<dbReference type="PANTHER" id="PTHR43790">
    <property type="entry name" value="CARBOHYDRATE TRANSPORT ATP-BINDING PROTEIN MG119-RELATED"/>
    <property type="match status" value="1"/>
</dbReference>
<dbReference type="RefSeq" id="WP_262066801.1">
    <property type="nucleotide sequence ID" value="NZ_JAMXOD010000016.1"/>
</dbReference>
<evidence type="ECO:0000256" key="1">
    <source>
        <dbReference type="ARBA" id="ARBA00022448"/>
    </source>
</evidence>
<dbReference type="SMART" id="SM00382">
    <property type="entry name" value="AAA"/>
    <property type="match status" value="2"/>
</dbReference>
<keyword evidence="8 9" id="KW-0472">Membrane</keyword>
<comment type="subcellular location">
    <subcellularLocation>
        <location evidence="9">Cell membrane</location>
        <topology evidence="9">Peripheral membrane protein</topology>
    </subcellularLocation>
</comment>
<proteinExistence type="inferred from homology"/>
<dbReference type="InterPro" id="IPR027417">
    <property type="entry name" value="P-loop_NTPase"/>
</dbReference>
<evidence type="ECO:0000313" key="11">
    <source>
        <dbReference type="EMBL" id="MCP1103015.1"/>
    </source>
</evidence>
<organism evidence="11 12">
    <name type="scientific">Aequitasia blattaphilus</name>
    <dbReference type="NCBI Taxonomy" id="2949332"/>
    <lineage>
        <taxon>Bacteria</taxon>
        <taxon>Bacillati</taxon>
        <taxon>Bacillota</taxon>
        <taxon>Clostridia</taxon>
        <taxon>Lachnospirales</taxon>
        <taxon>Lachnospiraceae</taxon>
        <taxon>Aequitasia</taxon>
    </lineage>
</organism>
<keyword evidence="6 9" id="KW-0067">ATP-binding</keyword>
<evidence type="ECO:0000259" key="10">
    <source>
        <dbReference type="PROSITE" id="PS50893"/>
    </source>
</evidence>
<dbReference type="CDD" id="cd03215">
    <property type="entry name" value="ABC_Carb_Monos_II"/>
    <property type="match status" value="1"/>
</dbReference>
<feature type="domain" description="ABC transporter" evidence="10">
    <location>
        <begin position="6"/>
        <end position="243"/>
    </location>
</feature>
<dbReference type="PANTHER" id="PTHR43790:SF7">
    <property type="entry name" value="GALACTOSE_METHYL GALACTOSIDE IMPORT ATP-BINDING PROTEIN MGLA"/>
    <property type="match status" value="1"/>
</dbReference>
<name>A0ABT1EB11_9FIRM</name>
<keyword evidence="12" id="KW-1185">Reference proteome</keyword>
<comment type="function">
    <text evidence="9">Part of an ABC transporter complex involved in carbohydrate import. Could be involved in ribose, galactose and/or methyl galactoside import. Responsible for energy coupling to the transport system.</text>
</comment>
<evidence type="ECO:0000256" key="8">
    <source>
        <dbReference type="ARBA" id="ARBA00023136"/>
    </source>
</evidence>
<dbReference type="InterPro" id="IPR017871">
    <property type="entry name" value="ABC_transporter-like_CS"/>
</dbReference>
<dbReference type="InterPro" id="IPR050107">
    <property type="entry name" value="ABC_carbohydrate_import_ATPase"/>
</dbReference>